<keyword evidence="5" id="KW-0812">Transmembrane</keyword>
<keyword evidence="6" id="KW-0472">Membrane</keyword>
<keyword evidence="10" id="KW-1185">Reference proteome</keyword>
<dbReference type="PANTHER" id="PTHR30026">
    <property type="entry name" value="OUTER MEMBRANE PROTEIN TOLC"/>
    <property type="match status" value="1"/>
</dbReference>
<dbReference type="RefSeq" id="WP_202013824.1">
    <property type="nucleotide sequence ID" value="NZ_JAERRB010000009.1"/>
</dbReference>
<organism evidence="9 10">
    <name type="scientific">Chryseolinea lacunae</name>
    <dbReference type="NCBI Taxonomy" id="2801331"/>
    <lineage>
        <taxon>Bacteria</taxon>
        <taxon>Pseudomonadati</taxon>
        <taxon>Bacteroidota</taxon>
        <taxon>Cytophagia</taxon>
        <taxon>Cytophagales</taxon>
        <taxon>Fulvivirgaceae</taxon>
        <taxon>Chryseolinea</taxon>
    </lineage>
</organism>
<comment type="subcellular location">
    <subcellularLocation>
        <location evidence="1">Cell outer membrane</location>
    </subcellularLocation>
</comment>
<accession>A0ABS1KXI1</accession>
<name>A0ABS1KXI1_9BACT</name>
<dbReference type="InterPro" id="IPR051906">
    <property type="entry name" value="TolC-like"/>
</dbReference>
<evidence type="ECO:0000256" key="3">
    <source>
        <dbReference type="ARBA" id="ARBA00022448"/>
    </source>
</evidence>
<dbReference type="PANTHER" id="PTHR30026:SF20">
    <property type="entry name" value="OUTER MEMBRANE PROTEIN TOLC"/>
    <property type="match status" value="1"/>
</dbReference>
<proteinExistence type="inferred from homology"/>
<evidence type="ECO:0000256" key="6">
    <source>
        <dbReference type="ARBA" id="ARBA00023136"/>
    </source>
</evidence>
<evidence type="ECO:0000256" key="5">
    <source>
        <dbReference type="ARBA" id="ARBA00022692"/>
    </source>
</evidence>
<gene>
    <name evidence="9" type="ORF">JI741_23325</name>
</gene>
<dbReference type="InterPro" id="IPR003423">
    <property type="entry name" value="OMP_efflux"/>
</dbReference>
<evidence type="ECO:0000313" key="9">
    <source>
        <dbReference type="EMBL" id="MBL0744183.1"/>
    </source>
</evidence>
<evidence type="ECO:0000256" key="7">
    <source>
        <dbReference type="ARBA" id="ARBA00023237"/>
    </source>
</evidence>
<keyword evidence="8" id="KW-0732">Signal</keyword>
<evidence type="ECO:0000256" key="1">
    <source>
        <dbReference type="ARBA" id="ARBA00004442"/>
    </source>
</evidence>
<evidence type="ECO:0000256" key="4">
    <source>
        <dbReference type="ARBA" id="ARBA00022452"/>
    </source>
</evidence>
<comment type="caution">
    <text evidence="9">The sequence shown here is derived from an EMBL/GenBank/DDBJ whole genome shotgun (WGS) entry which is preliminary data.</text>
</comment>
<keyword evidence="3" id="KW-0813">Transport</keyword>
<feature type="signal peptide" evidence="8">
    <location>
        <begin position="1"/>
        <end position="22"/>
    </location>
</feature>
<evidence type="ECO:0000256" key="2">
    <source>
        <dbReference type="ARBA" id="ARBA00007613"/>
    </source>
</evidence>
<evidence type="ECO:0000313" key="10">
    <source>
        <dbReference type="Proteomes" id="UP000613030"/>
    </source>
</evidence>
<keyword evidence="4" id="KW-1134">Transmembrane beta strand</keyword>
<keyword evidence="7" id="KW-0998">Cell outer membrane</keyword>
<feature type="chain" id="PRO_5045717747" evidence="8">
    <location>
        <begin position="23"/>
        <end position="478"/>
    </location>
</feature>
<dbReference type="Pfam" id="PF02321">
    <property type="entry name" value="OEP"/>
    <property type="match status" value="2"/>
</dbReference>
<reference evidence="9 10" key="1">
    <citation type="submission" date="2021-01" db="EMBL/GenBank/DDBJ databases">
        <title>Chryseolinea sp. Jin1 Genome sequencing and assembly.</title>
        <authorList>
            <person name="Kim I."/>
        </authorList>
    </citation>
    <scope>NUCLEOTIDE SEQUENCE [LARGE SCALE GENOMIC DNA]</scope>
    <source>
        <strain evidence="9 10">Jin1</strain>
    </source>
</reference>
<sequence length="478" mass="52996">MTRKPAKAILVFTISCAHVLTAALSIAQTTAPTSPTLDLKSALDLARHNYPSIKAKDAEKESAAYELRLMKNNYLPNFIVQGQVMDATSNQLRGTFFPNEGTAIPVSGGIKVNGYTNDAVWTSFATGLVNWKFFSFGKYKAAVEEAKAGMTVAEAEYQNEIFQHQIRVSDAYLLTLMLDDMVKSQRANLSRVKALKDVTVAYALSGLRPGVDSSLVNAEYSKATLLFLEAQRLANEQNVYLKELLGLTGGGKLTLDTTVLLQQLPQQLQTEKGFDGNPRLTVYRNTVDFQQTRIKAIKRRELPSVSFLVSGWGRGSGISDKLTDNGDFVYKTSFSAGVPFRAYNYMVGISTIWNVTTLFKTSNEARQQRAIVKIAEERYNEESLKIESEWERARLRYRAALEVARQAPVQLKAAQDAYAQAKARYDAGFSTVLELTQTFSVLNRAEVDSSVATGNVWRAILQYAAATGEFDVFINNLN</sequence>
<dbReference type="SUPFAM" id="SSF56954">
    <property type="entry name" value="Outer membrane efflux proteins (OEP)"/>
    <property type="match status" value="1"/>
</dbReference>
<dbReference type="EMBL" id="JAERRB010000009">
    <property type="protein sequence ID" value="MBL0744183.1"/>
    <property type="molecule type" value="Genomic_DNA"/>
</dbReference>
<protein>
    <submittedName>
        <fullName evidence="9">TolC family protein</fullName>
    </submittedName>
</protein>
<comment type="similarity">
    <text evidence="2">Belongs to the outer membrane factor (OMF) (TC 1.B.17) family.</text>
</comment>
<dbReference type="Gene3D" id="1.20.1600.10">
    <property type="entry name" value="Outer membrane efflux proteins (OEP)"/>
    <property type="match status" value="1"/>
</dbReference>
<dbReference type="Proteomes" id="UP000613030">
    <property type="component" value="Unassembled WGS sequence"/>
</dbReference>
<evidence type="ECO:0000256" key="8">
    <source>
        <dbReference type="SAM" id="SignalP"/>
    </source>
</evidence>